<dbReference type="PROSITE" id="PS51656">
    <property type="entry name" value="4FE4S"/>
    <property type="match status" value="1"/>
</dbReference>
<dbReference type="AlphaFoldDB" id="A0A6V8PF12"/>
<keyword evidence="1" id="KW-0004">4Fe-4S</keyword>
<evidence type="ECO:0000313" key="7">
    <source>
        <dbReference type="Proteomes" id="UP000588083"/>
    </source>
</evidence>
<evidence type="ECO:0000313" key="6">
    <source>
        <dbReference type="EMBL" id="GFP31305.1"/>
    </source>
</evidence>
<keyword evidence="2" id="KW-0479">Metal-binding</keyword>
<dbReference type="Proteomes" id="UP000588083">
    <property type="component" value="Unassembled WGS sequence"/>
</dbReference>
<evidence type="ECO:0000259" key="5">
    <source>
        <dbReference type="PROSITE" id="PS51656"/>
    </source>
</evidence>
<comment type="caution">
    <text evidence="6">The sequence shown here is derived from an EMBL/GenBank/DDBJ whole genome shotgun (WGS) entry which is preliminary data.</text>
</comment>
<dbReference type="EMBL" id="BLRZ01000252">
    <property type="protein sequence ID" value="GFP31305.1"/>
    <property type="molecule type" value="Genomic_DNA"/>
</dbReference>
<dbReference type="InterPro" id="IPR007202">
    <property type="entry name" value="4Fe-4S_dom"/>
</dbReference>
<dbReference type="GO" id="GO:0046872">
    <property type="term" value="F:metal ion binding"/>
    <property type="evidence" value="ECO:0007669"/>
    <property type="project" value="UniProtKB-KW"/>
</dbReference>
<accession>A0A6V8PF12</accession>
<feature type="domain" description="4Fe-4S" evidence="5">
    <location>
        <begin position="1"/>
        <end position="28"/>
    </location>
</feature>
<organism evidence="6 7">
    <name type="scientific">Candidatus Hakubella thermalkaliphila</name>
    <dbReference type="NCBI Taxonomy" id="2754717"/>
    <lineage>
        <taxon>Bacteria</taxon>
        <taxon>Bacillati</taxon>
        <taxon>Actinomycetota</taxon>
        <taxon>Actinomycetota incertae sedis</taxon>
        <taxon>Candidatus Hakubellales</taxon>
        <taxon>Candidatus Hakubellaceae</taxon>
        <taxon>Candidatus Hakubella</taxon>
    </lineage>
</organism>
<protein>
    <recommendedName>
        <fullName evidence="5">4Fe-4S domain-containing protein</fullName>
    </recommendedName>
</protein>
<keyword evidence="3" id="KW-0408">Iron</keyword>
<evidence type="ECO:0000256" key="4">
    <source>
        <dbReference type="ARBA" id="ARBA00023014"/>
    </source>
</evidence>
<keyword evidence="7" id="KW-1185">Reference proteome</keyword>
<sequence>MPVKASDIQKMLPENGKKNCKECGLATC</sequence>
<evidence type="ECO:0000256" key="3">
    <source>
        <dbReference type="ARBA" id="ARBA00023004"/>
    </source>
</evidence>
<dbReference type="GO" id="GO:0051539">
    <property type="term" value="F:4 iron, 4 sulfur cluster binding"/>
    <property type="evidence" value="ECO:0007669"/>
    <property type="project" value="UniProtKB-KW"/>
</dbReference>
<dbReference type="Gene3D" id="1.10.15.40">
    <property type="entry name" value="Electron transport complex subunit B, putative Fe-S cluster"/>
    <property type="match status" value="1"/>
</dbReference>
<feature type="non-terminal residue" evidence="6">
    <location>
        <position position="28"/>
    </location>
</feature>
<reference evidence="6 7" key="1">
    <citation type="journal article" date="2020" name="Front. Microbiol.">
        <title>Single-cell genomics of novel Actinobacteria with the Wood-Ljungdahl pathway discovered in a serpentinizing system.</title>
        <authorList>
            <person name="Merino N."/>
            <person name="Kawai M."/>
            <person name="Boyd E.S."/>
            <person name="Colman D.R."/>
            <person name="McGlynn S.E."/>
            <person name="Nealson K.H."/>
            <person name="Kurokawa K."/>
            <person name="Hongoh Y."/>
        </authorList>
    </citation>
    <scope>NUCLEOTIDE SEQUENCE [LARGE SCALE GENOMIC DNA]</scope>
    <source>
        <strain evidence="6 7">S34</strain>
    </source>
</reference>
<proteinExistence type="predicted"/>
<name>A0A6V8PF12_9ACTN</name>
<evidence type="ECO:0000256" key="2">
    <source>
        <dbReference type="ARBA" id="ARBA00022723"/>
    </source>
</evidence>
<gene>
    <name evidence="6" type="ORF">HKBW3S34_02225</name>
</gene>
<evidence type="ECO:0000256" key="1">
    <source>
        <dbReference type="ARBA" id="ARBA00022485"/>
    </source>
</evidence>
<keyword evidence="4" id="KW-0411">Iron-sulfur</keyword>